<feature type="region of interest" description="Disordered" evidence="1">
    <location>
        <begin position="1"/>
        <end position="23"/>
    </location>
</feature>
<evidence type="ECO:0000256" key="1">
    <source>
        <dbReference type="SAM" id="MobiDB-lite"/>
    </source>
</evidence>
<dbReference type="GO" id="GO:0006465">
    <property type="term" value="P:signal peptide processing"/>
    <property type="evidence" value="ECO:0007669"/>
    <property type="project" value="InterPro"/>
</dbReference>
<dbReference type="EMBL" id="SZZP01000009">
    <property type="protein sequence ID" value="TKV80339.1"/>
    <property type="molecule type" value="Genomic_DNA"/>
</dbReference>
<evidence type="ECO:0000313" key="5">
    <source>
        <dbReference type="Proteomes" id="UP000305095"/>
    </source>
</evidence>
<dbReference type="InterPro" id="IPR036286">
    <property type="entry name" value="LexA/Signal_pep-like_sf"/>
</dbReference>
<keyword evidence="2" id="KW-1133">Transmembrane helix</keyword>
<evidence type="ECO:0000313" key="4">
    <source>
        <dbReference type="EMBL" id="TKV80339.1"/>
    </source>
</evidence>
<dbReference type="InterPro" id="IPR019533">
    <property type="entry name" value="Peptidase_S26"/>
</dbReference>
<keyword evidence="2" id="KW-0472">Membrane</keyword>
<evidence type="ECO:0000259" key="3">
    <source>
        <dbReference type="Pfam" id="PF10502"/>
    </source>
</evidence>
<accession>A0A4U6RYL4</accession>
<dbReference type="Gene3D" id="2.10.109.10">
    <property type="entry name" value="Umud Fragment, subunit A"/>
    <property type="match status" value="1"/>
</dbReference>
<dbReference type="SUPFAM" id="SSF51306">
    <property type="entry name" value="LexA/Signal peptidase"/>
    <property type="match status" value="1"/>
</dbReference>
<feature type="transmembrane region" description="Helical" evidence="2">
    <location>
        <begin position="30"/>
        <end position="52"/>
    </location>
</feature>
<protein>
    <submittedName>
        <fullName evidence="4">S26 family signal peptidase</fullName>
    </submittedName>
</protein>
<sequence length="201" mass="22080">MFAITSRTLSNSRRPASGGRPQMRIDPRRCFGKSAIITTMCCGIVALCMAFADRAPLVIYNASGSAPLGFYIVEQRLPVRGELAVLRPPPSIELLIVAHQIAPPSVPLLKQVVAVRGDEVCRTKDPTDAITMGGNVIAEVQEKDHAGRPLPSWEGCMRLVDGEYFLLQPHPLSFDSRYFGPVLRCDIVGVARPLWTWKPDV</sequence>
<dbReference type="Proteomes" id="UP000305095">
    <property type="component" value="Unassembled WGS sequence"/>
</dbReference>
<comment type="caution">
    <text evidence="4">The sequence shown here is derived from an EMBL/GenBank/DDBJ whole genome shotgun (WGS) entry which is preliminary data.</text>
</comment>
<proteinExistence type="predicted"/>
<evidence type="ECO:0000256" key="2">
    <source>
        <dbReference type="SAM" id="Phobius"/>
    </source>
</evidence>
<dbReference type="Pfam" id="PF10502">
    <property type="entry name" value="Peptidase_S26"/>
    <property type="match status" value="1"/>
</dbReference>
<feature type="compositionally biased region" description="Polar residues" evidence="1">
    <location>
        <begin position="1"/>
        <end position="14"/>
    </location>
</feature>
<organism evidence="4 5">
    <name type="scientific">Bradyrhizobium elkanii</name>
    <dbReference type="NCBI Taxonomy" id="29448"/>
    <lineage>
        <taxon>Bacteria</taxon>
        <taxon>Pseudomonadati</taxon>
        <taxon>Pseudomonadota</taxon>
        <taxon>Alphaproteobacteria</taxon>
        <taxon>Hyphomicrobiales</taxon>
        <taxon>Nitrobacteraceae</taxon>
        <taxon>Bradyrhizobium</taxon>
    </lineage>
</organism>
<gene>
    <name evidence="4" type="ORF">FDV58_16290</name>
</gene>
<feature type="domain" description="Peptidase S26" evidence="3">
    <location>
        <begin position="37"/>
        <end position="195"/>
    </location>
</feature>
<name>A0A4U6RYL4_BRAEL</name>
<dbReference type="GO" id="GO:0004252">
    <property type="term" value="F:serine-type endopeptidase activity"/>
    <property type="evidence" value="ECO:0007669"/>
    <property type="project" value="InterPro"/>
</dbReference>
<dbReference type="AlphaFoldDB" id="A0A4U6RYL4"/>
<reference evidence="4 5" key="1">
    <citation type="submission" date="2019-05" db="EMBL/GenBank/DDBJ databases">
        <title>Draft Genome of Bradyrhizobium elkanii strain SEMIA 938, Used in Commercial Inoculants for Lupinus spp. in Brazil.</title>
        <authorList>
            <person name="Hungria M."/>
            <person name="Delamuta J.R.M."/>
            <person name="Ribeiro R.A."/>
            <person name="Nogueira M.A."/>
        </authorList>
    </citation>
    <scope>NUCLEOTIDE SEQUENCE [LARGE SCALE GENOMIC DNA]</scope>
    <source>
        <strain evidence="4 5">Semia 938</strain>
    </source>
</reference>
<keyword evidence="2" id="KW-0812">Transmembrane</keyword>